<dbReference type="EMBL" id="CP130319">
    <property type="protein sequence ID" value="WNR43809.1"/>
    <property type="molecule type" value="Genomic_DNA"/>
</dbReference>
<reference evidence="1" key="1">
    <citation type="submission" date="2022-02" db="EMBL/GenBank/DDBJ databases">
        <title>Paenibacillus sp. MBLB1832 Whole Genome Shotgun Sequencing.</title>
        <authorList>
            <person name="Hwang C.Y."/>
            <person name="Cho E.-S."/>
            <person name="Seo M.-J."/>
        </authorList>
    </citation>
    <scope>NUCLEOTIDE SEQUENCE</scope>
    <source>
        <strain evidence="1">MBLB1832</strain>
    </source>
</reference>
<name>A0AA96LPV9_9BACL</name>
<gene>
    <name evidence="1" type="ORF">MJB10_22330</name>
</gene>
<dbReference type="AlphaFoldDB" id="A0AA96LPV9"/>
<dbReference type="Proteomes" id="UP001304650">
    <property type="component" value="Chromosome"/>
</dbReference>
<evidence type="ECO:0000313" key="2">
    <source>
        <dbReference type="Proteomes" id="UP001304650"/>
    </source>
</evidence>
<proteinExistence type="predicted"/>
<dbReference type="Pfam" id="PF14907">
    <property type="entry name" value="NTP_transf_5"/>
    <property type="match status" value="1"/>
</dbReference>
<evidence type="ECO:0000313" key="1">
    <source>
        <dbReference type="EMBL" id="WNR43809.1"/>
    </source>
</evidence>
<protein>
    <submittedName>
        <fullName evidence="1">Nucleotidyltransferase family protein</fullName>
    </submittedName>
</protein>
<dbReference type="KEGG" id="proo:MJB10_22330"/>
<dbReference type="RefSeq" id="WP_314798641.1">
    <property type="nucleotide sequence ID" value="NZ_CP130319.1"/>
</dbReference>
<organism evidence="1 2">
    <name type="scientific">Paenibacillus roseopurpureus</name>
    <dbReference type="NCBI Taxonomy" id="2918901"/>
    <lineage>
        <taxon>Bacteria</taxon>
        <taxon>Bacillati</taxon>
        <taxon>Bacillota</taxon>
        <taxon>Bacilli</taxon>
        <taxon>Bacillales</taxon>
        <taxon>Paenibacillaceae</taxon>
        <taxon>Paenibacillus</taxon>
    </lineage>
</organism>
<accession>A0AA96LPV9</accession>
<dbReference type="InterPro" id="IPR039498">
    <property type="entry name" value="NTP_transf_5"/>
</dbReference>
<keyword evidence="2" id="KW-1185">Reference proteome</keyword>
<sequence length="394" mass="46143">MNNDFQLDLSQLPQELRVMLSLLTCDGHLSPLEQARMVNIDWDLFMKLAMHHRVYPDLYRKMKMMKVPWVPSHVLDALRKHYQKNAFQMLHLSAEMELLSKEMAGGGIPSIVLKGPVLAADLYGDVSLRTSRDLDILVPFQDLDRVDGLLRRMHYEKIECPLMVLGDWKWRHHHITYFHAGKQATVEIHWRLGPGPAKEPSFQELWERKRLSSITSSPVYYLGKEDLFAFLAIHGSRHGWSRLRWLVDMDQMVKQKLDAAELIQAFHRYGNLHIAAQALLLTSQLLRTSLPPELYALTDGKRPRQLAKDALFYLRQMVNLHTDPVPVDVSIYHKRHLFSLMSTSNKVWFILSFMYPYPEDVETLALPKFAQFLYFPLRPFLWAWRRTRKQTVTT</sequence>